<gene>
    <name evidence="3" type="ORF">ACFSB2_06505</name>
</gene>
<evidence type="ECO:0000256" key="2">
    <source>
        <dbReference type="SAM" id="SignalP"/>
    </source>
</evidence>
<dbReference type="CDD" id="cd14748">
    <property type="entry name" value="PBP2_UgpB"/>
    <property type="match status" value="1"/>
</dbReference>
<keyword evidence="4" id="KW-1185">Reference proteome</keyword>
<protein>
    <submittedName>
        <fullName evidence="3">ABC transporter substrate-binding protein</fullName>
    </submittedName>
</protein>
<dbReference type="Pfam" id="PF13416">
    <property type="entry name" value="SBP_bac_8"/>
    <property type="match status" value="1"/>
</dbReference>
<dbReference type="Proteomes" id="UP001597079">
    <property type="component" value="Unassembled WGS sequence"/>
</dbReference>
<dbReference type="PANTHER" id="PTHR43649:SF12">
    <property type="entry name" value="DIACETYLCHITOBIOSE BINDING PROTEIN DASA"/>
    <property type="match status" value="1"/>
</dbReference>
<dbReference type="RefSeq" id="WP_377942227.1">
    <property type="nucleotide sequence ID" value="NZ_JBHUCX010000020.1"/>
</dbReference>
<sequence>MNKFLRGRLKVVTYCGLSLATVSGLVGCGTQANKPVTITVWTYGNYVVAPQIAQEFNSQHPGIHLVFSPIPLPPGQSSYAFVTGKLIASELSGTAPNIILNDQTTTAGWASKNLLVSLNPYLKQIGVSKQDYPSGAWASAMYQKNVYGAPVDWDPDNMLYYNIDLMKKAGISSPPKTFNVLWTDAKKLTVKKGKSYTQMGFIPWEGYGFNVFGWAHLYGGTPQSPNGTILLNSPAMLKSVTWEQQWAKQYGPNAIGNFLSATPNGMDPFVDGKLAFMVTGDWELPSLQKYAPNFKFGKDWGVATAPVPAGGTTDYLASGWSWVVPKKVPHLQETLKVIQWLSEPQHNADWCIGTGWIPASNPVLKQATPMLIKKDPGFEPFIEERNLHPNLTPEFPATNNAETVEIEGTSAENEVTTLTSSPKAALNKAQTRAKSGI</sequence>
<dbReference type="SUPFAM" id="SSF53850">
    <property type="entry name" value="Periplasmic binding protein-like II"/>
    <property type="match status" value="1"/>
</dbReference>
<dbReference type="InterPro" id="IPR050490">
    <property type="entry name" value="Bact_solute-bd_prot1"/>
</dbReference>
<organism evidence="3 4">
    <name type="scientific">Alicyclobacillus fodiniaquatilis</name>
    <dbReference type="NCBI Taxonomy" id="1661150"/>
    <lineage>
        <taxon>Bacteria</taxon>
        <taxon>Bacillati</taxon>
        <taxon>Bacillota</taxon>
        <taxon>Bacilli</taxon>
        <taxon>Bacillales</taxon>
        <taxon>Alicyclobacillaceae</taxon>
        <taxon>Alicyclobacillus</taxon>
    </lineage>
</organism>
<feature type="chain" id="PRO_5046047405" evidence="2">
    <location>
        <begin position="21"/>
        <end position="437"/>
    </location>
</feature>
<feature type="region of interest" description="Disordered" evidence="1">
    <location>
        <begin position="410"/>
        <end position="437"/>
    </location>
</feature>
<accession>A0ABW4JEK1</accession>
<dbReference type="EMBL" id="JBHUCX010000020">
    <property type="protein sequence ID" value="MFD1674355.1"/>
    <property type="molecule type" value="Genomic_DNA"/>
</dbReference>
<keyword evidence="2" id="KW-0732">Signal</keyword>
<dbReference type="PANTHER" id="PTHR43649">
    <property type="entry name" value="ARABINOSE-BINDING PROTEIN-RELATED"/>
    <property type="match status" value="1"/>
</dbReference>
<dbReference type="Gene3D" id="3.40.190.10">
    <property type="entry name" value="Periplasmic binding protein-like II"/>
    <property type="match status" value="1"/>
</dbReference>
<reference evidence="4" key="1">
    <citation type="journal article" date="2019" name="Int. J. Syst. Evol. Microbiol.">
        <title>The Global Catalogue of Microorganisms (GCM) 10K type strain sequencing project: providing services to taxonomists for standard genome sequencing and annotation.</title>
        <authorList>
            <consortium name="The Broad Institute Genomics Platform"/>
            <consortium name="The Broad Institute Genome Sequencing Center for Infectious Disease"/>
            <person name="Wu L."/>
            <person name="Ma J."/>
        </authorList>
    </citation>
    <scope>NUCLEOTIDE SEQUENCE [LARGE SCALE GENOMIC DNA]</scope>
    <source>
        <strain evidence="4">CGMCC 1.12286</strain>
    </source>
</reference>
<name>A0ABW4JEK1_9BACL</name>
<evidence type="ECO:0000313" key="4">
    <source>
        <dbReference type="Proteomes" id="UP001597079"/>
    </source>
</evidence>
<comment type="caution">
    <text evidence="3">The sequence shown here is derived from an EMBL/GenBank/DDBJ whole genome shotgun (WGS) entry which is preliminary data.</text>
</comment>
<dbReference type="InterPro" id="IPR006059">
    <property type="entry name" value="SBP"/>
</dbReference>
<proteinExistence type="predicted"/>
<dbReference type="PROSITE" id="PS51257">
    <property type="entry name" value="PROKAR_LIPOPROTEIN"/>
    <property type="match status" value="1"/>
</dbReference>
<evidence type="ECO:0000313" key="3">
    <source>
        <dbReference type="EMBL" id="MFD1674355.1"/>
    </source>
</evidence>
<evidence type="ECO:0000256" key="1">
    <source>
        <dbReference type="SAM" id="MobiDB-lite"/>
    </source>
</evidence>
<feature type="signal peptide" evidence="2">
    <location>
        <begin position="1"/>
        <end position="20"/>
    </location>
</feature>